<keyword evidence="1" id="KW-0812">Transmembrane</keyword>
<keyword evidence="6" id="KW-1185">Reference proteome</keyword>
<name>A0A1B0ZVC8_9RHOB</name>
<dbReference type="EMBL" id="CP015124">
    <property type="protein sequence ID" value="ANP36816.1"/>
    <property type="molecule type" value="Genomic_DNA"/>
</dbReference>
<evidence type="ECO:0000313" key="4">
    <source>
        <dbReference type="EMBL" id="ANP36858.1"/>
    </source>
</evidence>
<sequence>MWAVWFISMDQRLYIALVGISVPMIQCQLHCLYGFGFF</sequence>
<dbReference type="EMBL" id="CP015124">
    <property type="protein sequence ID" value="ANP38079.1"/>
    <property type="molecule type" value="Genomic_DNA"/>
</dbReference>
<dbReference type="EMBL" id="CP015124">
    <property type="protein sequence ID" value="ANP36445.1"/>
    <property type="molecule type" value="Genomic_DNA"/>
</dbReference>
<evidence type="ECO:0000313" key="6">
    <source>
        <dbReference type="Proteomes" id="UP000092565"/>
    </source>
</evidence>
<dbReference type="Proteomes" id="UP000092565">
    <property type="component" value="Chromosome"/>
</dbReference>
<feature type="transmembrane region" description="Helical" evidence="1">
    <location>
        <begin position="12"/>
        <end position="35"/>
    </location>
</feature>
<dbReference type="AlphaFoldDB" id="A0A1B0ZVC8"/>
<proteinExistence type="predicted"/>
<reference evidence="5 6" key="1">
    <citation type="submission" date="2016-04" db="EMBL/GenBank/DDBJ databases">
        <authorList>
            <person name="Evans L.H."/>
            <person name="Alamgir A."/>
            <person name="Owens N."/>
            <person name="Weber N.D."/>
            <person name="Virtaneva K."/>
            <person name="Barbian K."/>
            <person name="Babar A."/>
            <person name="Rosenke K."/>
        </authorList>
    </citation>
    <scope>NUCLEOTIDE SEQUENCE [LARGE SCALE GENOMIC DNA]</scope>
    <source>
        <strain evidence="5 6">JL2886</strain>
    </source>
</reference>
<gene>
    <name evidence="2" type="ORF">JL2886_01534</name>
    <name evidence="3" type="ORF">JL2886_01915</name>
    <name evidence="4" type="ORF">JL2886_01963</name>
    <name evidence="5" type="ORF">JL2886_03193</name>
</gene>
<protein>
    <submittedName>
        <fullName evidence="5">Uncharacterized protein</fullName>
    </submittedName>
</protein>
<evidence type="ECO:0000313" key="3">
    <source>
        <dbReference type="EMBL" id="ANP36816.1"/>
    </source>
</evidence>
<dbReference type="EMBL" id="CP015124">
    <property type="protein sequence ID" value="ANP36858.1"/>
    <property type="molecule type" value="Genomic_DNA"/>
</dbReference>
<keyword evidence="1" id="KW-1133">Transmembrane helix</keyword>
<evidence type="ECO:0000256" key="1">
    <source>
        <dbReference type="SAM" id="Phobius"/>
    </source>
</evidence>
<accession>A0A1B0ZVC8</accession>
<evidence type="ECO:0000313" key="5">
    <source>
        <dbReference type="EMBL" id="ANP38079.1"/>
    </source>
</evidence>
<evidence type="ECO:0000313" key="2">
    <source>
        <dbReference type="EMBL" id="ANP36445.1"/>
    </source>
</evidence>
<keyword evidence="1" id="KW-0472">Membrane</keyword>
<organism evidence="5 6">
    <name type="scientific">Phaeobacter gallaeciensis</name>
    <dbReference type="NCBI Taxonomy" id="60890"/>
    <lineage>
        <taxon>Bacteria</taxon>
        <taxon>Pseudomonadati</taxon>
        <taxon>Pseudomonadota</taxon>
        <taxon>Alphaproteobacteria</taxon>
        <taxon>Rhodobacterales</taxon>
        <taxon>Roseobacteraceae</taxon>
        <taxon>Phaeobacter</taxon>
    </lineage>
</organism>